<dbReference type="EMBL" id="UINC01000138">
    <property type="protein sequence ID" value="SUZ49839.1"/>
    <property type="molecule type" value="Genomic_DNA"/>
</dbReference>
<dbReference type="Pfam" id="PF03881">
    <property type="entry name" value="Fructosamin_kin"/>
    <property type="match status" value="1"/>
</dbReference>
<name>A0A381N5V7_9ZZZZ</name>
<proteinExistence type="predicted"/>
<accession>A0A381N5V7</accession>
<dbReference type="InterPro" id="IPR016477">
    <property type="entry name" value="Fructo-/Ketosamine-3-kinase"/>
</dbReference>
<dbReference type="PANTHER" id="PTHR12149">
    <property type="entry name" value="FRUCTOSAMINE 3 KINASE-RELATED PROTEIN"/>
    <property type="match status" value="1"/>
</dbReference>
<protein>
    <recommendedName>
        <fullName evidence="2">Aminoglycoside phosphotransferase domain-containing protein</fullName>
    </recommendedName>
</protein>
<dbReference type="Gene3D" id="3.90.1200.10">
    <property type="match status" value="1"/>
</dbReference>
<dbReference type="AlphaFoldDB" id="A0A381N5V7"/>
<dbReference type="Gene3D" id="3.30.200.20">
    <property type="entry name" value="Phosphorylase Kinase, domain 1"/>
    <property type="match status" value="1"/>
</dbReference>
<dbReference type="InterPro" id="IPR011009">
    <property type="entry name" value="Kinase-like_dom_sf"/>
</dbReference>
<evidence type="ECO:0000313" key="1">
    <source>
        <dbReference type="EMBL" id="SUZ49839.1"/>
    </source>
</evidence>
<dbReference type="PANTHER" id="PTHR12149:SF8">
    <property type="entry name" value="PROTEIN-RIBULOSAMINE 3-KINASE"/>
    <property type="match status" value="1"/>
</dbReference>
<gene>
    <name evidence="1" type="ORF">METZ01_LOCUS2693</name>
</gene>
<dbReference type="SUPFAM" id="SSF56112">
    <property type="entry name" value="Protein kinase-like (PK-like)"/>
    <property type="match status" value="1"/>
</dbReference>
<reference evidence="1" key="1">
    <citation type="submission" date="2018-05" db="EMBL/GenBank/DDBJ databases">
        <authorList>
            <person name="Lanie J.A."/>
            <person name="Ng W.-L."/>
            <person name="Kazmierczak K.M."/>
            <person name="Andrzejewski T.M."/>
            <person name="Davidsen T.M."/>
            <person name="Wayne K.J."/>
            <person name="Tettelin H."/>
            <person name="Glass J.I."/>
            <person name="Rusch D."/>
            <person name="Podicherti R."/>
            <person name="Tsui H.-C.T."/>
            <person name="Winkler M.E."/>
        </authorList>
    </citation>
    <scope>NUCLEOTIDE SEQUENCE</scope>
</reference>
<evidence type="ECO:0008006" key="2">
    <source>
        <dbReference type="Google" id="ProtNLM"/>
    </source>
</evidence>
<dbReference type="PIRSF" id="PIRSF006221">
    <property type="entry name" value="Ketosamine-3-kinase"/>
    <property type="match status" value="1"/>
</dbReference>
<sequence>MVNSIQEIAAVSNLPLQEQNPILLPAEGRIAKQKISGVDRHYFIKTGSLNDLALLMSEKLGLETLAVAGAIKVPKVIFVGETSSCSFLICEYLDLKKDNLFSGEILGKQLALLHQNSNEFFGLSENNWIGLSPQKNHWHENWISFFKQYRLQPQLTWAFERGYRSRLEEKAERLMEALPLFFDQYKPKPSLLHGDLWSGNWGTINNTTPVVFDPAIYYGDREADLAMTKLFGGFPQVFYDAYNYQWALDYGFKVRQNLYNLYHLLNHLTLFGEVYLRQTIDVFEQLLSEI</sequence>
<organism evidence="1">
    <name type="scientific">marine metagenome</name>
    <dbReference type="NCBI Taxonomy" id="408172"/>
    <lineage>
        <taxon>unclassified sequences</taxon>
        <taxon>metagenomes</taxon>
        <taxon>ecological metagenomes</taxon>
    </lineage>
</organism>